<comment type="caution">
    <text evidence="1">The sequence shown here is derived from an EMBL/GenBank/DDBJ whole genome shotgun (WGS) entry which is preliminary data.</text>
</comment>
<proteinExistence type="predicted"/>
<protein>
    <submittedName>
        <fullName evidence="1">Uncharacterized protein</fullName>
    </submittedName>
</protein>
<accession>X1P385</accession>
<evidence type="ECO:0000313" key="1">
    <source>
        <dbReference type="EMBL" id="GAI33470.1"/>
    </source>
</evidence>
<reference evidence="1" key="1">
    <citation type="journal article" date="2014" name="Front. Microbiol.">
        <title>High frequency of phylogenetically diverse reductive dehalogenase-homologous genes in deep subseafloor sedimentary metagenomes.</title>
        <authorList>
            <person name="Kawai M."/>
            <person name="Futagami T."/>
            <person name="Toyoda A."/>
            <person name="Takaki Y."/>
            <person name="Nishi S."/>
            <person name="Hori S."/>
            <person name="Arai W."/>
            <person name="Tsubouchi T."/>
            <person name="Morono Y."/>
            <person name="Uchiyama I."/>
            <person name="Ito T."/>
            <person name="Fujiyama A."/>
            <person name="Inagaki F."/>
            <person name="Takami H."/>
        </authorList>
    </citation>
    <scope>NUCLEOTIDE SEQUENCE</scope>
    <source>
        <strain evidence="1">Expedition CK06-06</strain>
    </source>
</reference>
<feature type="non-terminal residue" evidence="1">
    <location>
        <position position="1"/>
    </location>
</feature>
<name>X1P385_9ZZZZ</name>
<organism evidence="1">
    <name type="scientific">marine sediment metagenome</name>
    <dbReference type="NCBI Taxonomy" id="412755"/>
    <lineage>
        <taxon>unclassified sequences</taxon>
        <taxon>metagenomes</taxon>
        <taxon>ecological metagenomes</taxon>
    </lineage>
</organism>
<dbReference type="EMBL" id="BARV01029696">
    <property type="protein sequence ID" value="GAI33470.1"/>
    <property type="molecule type" value="Genomic_DNA"/>
</dbReference>
<sequence length="50" mass="5897">TNKLFLKSNLLNKNNFVFLKLDTYLVKKVEYLNTNESVIHTIRKIISKIS</sequence>
<gene>
    <name evidence="1" type="ORF">S06H3_47291</name>
</gene>
<dbReference type="AlphaFoldDB" id="X1P385"/>